<evidence type="ECO:0000256" key="1">
    <source>
        <dbReference type="SAM" id="SignalP"/>
    </source>
</evidence>
<keyword evidence="3" id="KW-1185">Reference proteome</keyword>
<name>A0AA36IVE1_9DINO</name>
<keyword evidence="1" id="KW-0732">Signal</keyword>
<evidence type="ECO:0000313" key="3">
    <source>
        <dbReference type="Proteomes" id="UP001178507"/>
    </source>
</evidence>
<dbReference type="PANTHER" id="PTHR38564:SF2">
    <property type="entry name" value="WU:FC46H12 PRECURSOR"/>
    <property type="match status" value="1"/>
</dbReference>
<dbReference type="PANTHER" id="PTHR38564">
    <property type="entry name" value="SI:CH73-250A16.5-RELATED"/>
    <property type="match status" value="1"/>
</dbReference>
<organism evidence="2 3">
    <name type="scientific">Effrenium voratum</name>
    <dbReference type="NCBI Taxonomy" id="2562239"/>
    <lineage>
        <taxon>Eukaryota</taxon>
        <taxon>Sar</taxon>
        <taxon>Alveolata</taxon>
        <taxon>Dinophyceae</taxon>
        <taxon>Suessiales</taxon>
        <taxon>Symbiodiniaceae</taxon>
        <taxon>Effrenium</taxon>
    </lineage>
</organism>
<evidence type="ECO:0000313" key="2">
    <source>
        <dbReference type="EMBL" id="CAJ1393615.1"/>
    </source>
</evidence>
<dbReference type="Proteomes" id="UP001178507">
    <property type="component" value="Unassembled WGS sequence"/>
</dbReference>
<gene>
    <name evidence="2" type="ORF">EVOR1521_LOCUS18444</name>
</gene>
<feature type="signal peptide" evidence="1">
    <location>
        <begin position="1"/>
        <end position="15"/>
    </location>
</feature>
<comment type="caution">
    <text evidence="2">The sequence shown here is derived from an EMBL/GenBank/DDBJ whole genome shotgun (WGS) entry which is preliminary data.</text>
</comment>
<reference evidence="2" key="1">
    <citation type="submission" date="2023-08" db="EMBL/GenBank/DDBJ databases">
        <authorList>
            <person name="Chen Y."/>
            <person name="Shah S."/>
            <person name="Dougan E. K."/>
            <person name="Thang M."/>
            <person name="Chan C."/>
        </authorList>
    </citation>
    <scope>NUCLEOTIDE SEQUENCE</scope>
</reference>
<protein>
    <submittedName>
        <fullName evidence="2">Uncharacterized protein</fullName>
    </submittedName>
</protein>
<accession>A0AA36IVE1</accession>
<dbReference type="AlphaFoldDB" id="A0AA36IVE1"/>
<dbReference type="EMBL" id="CAUJNA010002602">
    <property type="protein sequence ID" value="CAJ1393615.1"/>
    <property type="molecule type" value="Genomic_DNA"/>
</dbReference>
<feature type="chain" id="PRO_5041218002" evidence="1">
    <location>
        <begin position="16"/>
        <end position="317"/>
    </location>
</feature>
<proteinExistence type="predicted"/>
<sequence length="317" mass="33404">MAPTLSLLLLGTAAAMKCPGSKSWIHASAEVEAVADASCDDVMSEMIARVTSDWKDPHNGGTYSVLSKADGELNLQRVTGNKKFTDKMTFTFSQEGSQCAVNACSESQSFSIGDFSTNYCNLRNLYCGSADGCVTVKHDFTTKESKVDPSFGAGGDKKACIVKAASVANVLEKTMLRQPELLGGTTEDTLGCVSDNCPVDNRTLQPSPLCVLGNCTKNLAKCLFSSTCRHGVMCELGCFDDLKNTEDDAARLAGVLECMRAHCPGFPPSKTCAALHCTVEAGACALHSKCRSALECADGCVPGKYAAALAAFTQPVV</sequence>